<gene>
    <name evidence="1" type="ORF">OWV82_015785</name>
</gene>
<name>A0ACC1XRD9_MELAZ</name>
<accession>A0ACC1XRD9</accession>
<evidence type="ECO:0000313" key="2">
    <source>
        <dbReference type="Proteomes" id="UP001164539"/>
    </source>
</evidence>
<evidence type="ECO:0000313" key="1">
    <source>
        <dbReference type="EMBL" id="KAJ4713731.1"/>
    </source>
</evidence>
<dbReference type="EMBL" id="CM051401">
    <property type="protein sequence ID" value="KAJ4713731.1"/>
    <property type="molecule type" value="Genomic_DNA"/>
</dbReference>
<protein>
    <submittedName>
        <fullName evidence="1">Uncharacterized protein</fullName>
    </submittedName>
</protein>
<keyword evidence="2" id="KW-1185">Reference proteome</keyword>
<comment type="caution">
    <text evidence="1">The sequence shown here is derived from an EMBL/GenBank/DDBJ whole genome shotgun (WGS) entry which is preliminary data.</text>
</comment>
<proteinExistence type="predicted"/>
<dbReference type="Proteomes" id="UP001164539">
    <property type="component" value="Chromosome 8"/>
</dbReference>
<reference evidence="1 2" key="1">
    <citation type="journal article" date="2023" name="Science">
        <title>Complex scaffold remodeling in plant triterpene biosynthesis.</title>
        <authorList>
            <person name="De La Pena R."/>
            <person name="Hodgson H."/>
            <person name="Liu J.C."/>
            <person name="Stephenson M.J."/>
            <person name="Martin A.C."/>
            <person name="Owen C."/>
            <person name="Harkess A."/>
            <person name="Leebens-Mack J."/>
            <person name="Jimenez L.E."/>
            <person name="Osbourn A."/>
            <person name="Sattely E.S."/>
        </authorList>
    </citation>
    <scope>NUCLEOTIDE SEQUENCE [LARGE SCALE GENOMIC DNA]</scope>
    <source>
        <strain evidence="2">cv. JPN11</strain>
        <tissue evidence="1">Leaf</tissue>
    </source>
</reference>
<sequence>MHCPSSTFVILLDHQTATMSLRNPRSDHYQDYNRIHNSTDAIKSNPHDSFLHQEEENDNDNGEIFGVILSRRISSEKFHGLLRCDDNAVRRTVSMRAGEKQGSSFAHESAVRRAFSMRAMPAVSQAYCRMDYQYDSVSDEENLLTPQAHAQANNNGKKRNKIFKACKRLFCLKI</sequence>
<organism evidence="1 2">
    <name type="scientific">Melia azedarach</name>
    <name type="common">Chinaberry tree</name>
    <dbReference type="NCBI Taxonomy" id="155640"/>
    <lineage>
        <taxon>Eukaryota</taxon>
        <taxon>Viridiplantae</taxon>
        <taxon>Streptophyta</taxon>
        <taxon>Embryophyta</taxon>
        <taxon>Tracheophyta</taxon>
        <taxon>Spermatophyta</taxon>
        <taxon>Magnoliopsida</taxon>
        <taxon>eudicotyledons</taxon>
        <taxon>Gunneridae</taxon>
        <taxon>Pentapetalae</taxon>
        <taxon>rosids</taxon>
        <taxon>malvids</taxon>
        <taxon>Sapindales</taxon>
        <taxon>Meliaceae</taxon>
        <taxon>Melia</taxon>
    </lineage>
</organism>